<dbReference type="GeneID" id="115430744"/>
<reference evidence="6" key="3">
    <citation type="submission" date="2025-09" db="UniProtKB">
        <authorList>
            <consortium name="Ensembl"/>
        </authorList>
    </citation>
    <scope>IDENTIFICATION</scope>
</reference>
<dbReference type="InParanoid" id="A0A673A599"/>
<name>A0A673A599_9TELE</name>
<dbReference type="Proteomes" id="UP000472271">
    <property type="component" value="Chromosome 12"/>
</dbReference>
<evidence type="ECO:0000313" key="6">
    <source>
        <dbReference type="Ensembl" id="ENSSORP00005024665.1"/>
    </source>
</evidence>
<organism evidence="6 7">
    <name type="scientific">Sphaeramia orbicularis</name>
    <name type="common">orbiculate cardinalfish</name>
    <dbReference type="NCBI Taxonomy" id="375764"/>
    <lineage>
        <taxon>Eukaryota</taxon>
        <taxon>Metazoa</taxon>
        <taxon>Chordata</taxon>
        <taxon>Craniata</taxon>
        <taxon>Vertebrata</taxon>
        <taxon>Euteleostomi</taxon>
        <taxon>Actinopterygii</taxon>
        <taxon>Neopterygii</taxon>
        <taxon>Teleostei</taxon>
        <taxon>Neoteleostei</taxon>
        <taxon>Acanthomorphata</taxon>
        <taxon>Gobiaria</taxon>
        <taxon>Kurtiformes</taxon>
        <taxon>Apogonoidei</taxon>
        <taxon>Apogonidae</taxon>
        <taxon>Apogoninae</taxon>
        <taxon>Sphaeramia</taxon>
    </lineage>
</organism>
<feature type="transmembrane region" description="Helical" evidence="5">
    <location>
        <begin position="213"/>
        <end position="234"/>
    </location>
</feature>
<proteinExistence type="predicted"/>
<gene>
    <name evidence="6" type="primary">LOC115430744</name>
</gene>
<reference evidence="6" key="1">
    <citation type="submission" date="2019-06" db="EMBL/GenBank/DDBJ databases">
        <authorList>
            <consortium name="Wellcome Sanger Institute Data Sharing"/>
        </authorList>
    </citation>
    <scope>NUCLEOTIDE SEQUENCE [LARGE SCALE GENOMIC DNA]</scope>
</reference>
<dbReference type="InterPro" id="IPR008952">
    <property type="entry name" value="Tetraspanin_EC2_sf"/>
</dbReference>
<dbReference type="SUPFAM" id="SSF48652">
    <property type="entry name" value="Tetraspanin"/>
    <property type="match status" value="1"/>
</dbReference>
<accession>A0A673A599</accession>
<keyword evidence="4 5" id="KW-0472">Membrane</keyword>
<dbReference type="PRINTS" id="PR00259">
    <property type="entry name" value="TMFOUR"/>
</dbReference>
<sequence length="299" mass="33990">MGRINTCLKRIFTIFNILFVIIGIVIIVLAGVVQLYTRDKSDMEHRTQGLIGLYTVGILTTVIALLGAYGAHKESKSSLVSFLVCMVIGGLMMFRAGIYLALARPGGESGLELMLRQLVPLDNQPDKLKDMVETLQYSEHCCGLFGDDDWKTIPLSCHCQMEEEFGRCKSVIRYKQSYSSYFHQPSPEQHFVYSKPCFPVIRYFYQLVTDIEIAIVFTLASLALLGTGLSSFMIHQLNRVNRPTVLLTASAIFNPQSPKYQELQNLPKYEEVQNLPKYEEVQNLPKYEEVQNPPQYTEH</sequence>
<reference evidence="6" key="2">
    <citation type="submission" date="2025-08" db="UniProtKB">
        <authorList>
            <consortium name="Ensembl"/>
        </authorList>
    </citation>
    <scope>IDENTIFICATION</scope>
</reference>
<dbReference type="PANTHER" id="PTHR19282:SF456">
    <property type="entry name" value="CD63 MOLECULE"/>
    <property type="match status" value="1"/>
</dbReference>
<keyword evidence="2 5" id="KW-0812">Transmembrane</keyword>
<dbReference type="AlphaFoldDB" id="A0A673A599"/>
<keyword evidence="7" id="KW-1185">Reference proteome</keyword>
<evidence type="ECO:0000256" key="5">
    <source>
        <dbReference type="SAM" id="Phobius"/>
    </source>
</evidence>
<evidence type="ECO:0000256" key="2">
    <source>
        <dbReference type="ARBA" id="ARBA00022692"/>
    </source>
</evidence>
<dbReference type="PANTHER" id="PTHR19282">
    <property type="entry name" value="TETRASPANIN"/>
    <property type="match status" value="1"/>
</dbReference>
<dbReference type="Ensembl" id="ENSSORT00005025394.1">
    <property type="protein sequence ID" value="ENSSORP00005024665.1"/>
    <property type="gene ID" value="ENSSORG00005011871.1"/>
</dbReference>
<feature type="transmembrane region" description="Helical" evidence="5">
    <location>
        <begin position="49"/>
        <end position="68"/>
    </location>
</feature>
<dbReference type="Pfam" id="PF00335">
    <property type="entry name" value="Tetraspanin"/>
    <property type="match status" value="1"/>
</dbReference>
<dbReference type="InterPro" id="IPR018499">
    <property type="entry name" value="Tetraspanin/Peripherin"/>
</dbReference>
<comment type="subcellular location">
    <subcellularLocation>
        <location evidence="1">Membrane</location>
        <topology evidence="1">Multi-pass membrane protein</topology>
    </subcellularLocation>
</comment>
<evidence type="ECO:0000256" key="3">
    <source>
        <dbReference type="ARBA" id="ARBA00022989"/>
    </source>
</evidence>
<evidence type="ECO:0000313" key="7">
    <source>
        <dbReference type="Proteomes" id="UP000472271"/>
    </source>
</evidence>
<dbReference type="RefSeq" id="XP_030006796.1">
    <property type="nucleotide sequence ID" value="XM_030150936.1"/>
</dbReference>
<evidence type="ECO:0000256" key="4">
    <source>
        <dbReference type="ARBA" id="ARBA00023136"/>
    </source>
</evidence>
<dbReference type="GO" id="GO:0005886">
    <property type="term" value="C:plasma membrane"/>
    <property type="evidence" value="ECO:0007669"/>
    <property type="project" value="TreeGrafter"/>
</dbReference>
<dbReference type="OrthoDB" id="5982705at2759"/>
<dbReference type="RefSeq" id="XP_030006794.1">
    <property type="nucleotide sequence ID" value="XM_030150934.1"/>
</dbReference>
<feature type="transmembrane region" description="Helical" evidence="5">
    <location>
        <begin position="80"/>
        <end position="102"/>
    </location>
</feature>
<feature type="transmembrane region" description="Helical" evidence="5">
    <location>
        <begin position="12"/>
        <end position="37"/>
    </location>
</feature>
<keyword evidence="3 5" id="KW-1133">Transmembrane helix</keyword>
<protein>
    <submittedName>
        <fullName evidence="6">Tetraspanin-8-like</fullName>
    </submittedName>
</protein>
<dbReference type="Gene3D" id="1.10.1450.10">
    <property type="entry name" value="Tetraspanin"/>
    <property type="match status" value="1"/>
</dbReference>
<evidence type="ECO:0000256" key="1">
    <source>
        <dbReference type="ARBA" id="ARBA00004141"/>
    </source>
</evidence>